<proteinExistence type="predicted"/>
<keyword evidence="8" id="KW-1185">Reference proteome</keyword>
<feature type="transmembrane region" description="Helical" evidence="6">
    <location>
        <begin position="105"/>
        <end position="124"/>
    </location>
</feature>
<dbReference type="Proteomes" id="UP001211907">
    <property type="component" value="Unassembled WGS sequence"/>
</dbReference>
<feature type="transmembrane region" description="Helical" evidence="6">
    <location>
        <begin position="410"/>
        <end position="434"/>
    </location>
</feature>
<feature type="transmembrane region" description="Helical" evidence="6">
    <location>
        <begin position="247"/>
        <end position="268"/>
    </location>
</feature>
<dbReference type="EMBL" id="JADGJH010001583">
    <property type="protein sequence ID" value="KAJ3111957.1"/>
    <property type="molecule type" value="Genomic_DNA"/>
</dbReference>
<dbReference type="PANTHER" id="PTHR45649">
    <property type="entry name" value="AMINO-ACID PERMEASE BAT1"/>
    <property type="match status" value="1"/>
</dbReference>
<evidence type="ECO:0000256" key="1">
    <source>
        <dbReference type="ARBA" id="ARBA00004141"/>
    </source>
</evidence>
<sequence>MTDASELGSGKGEFVVAEKDADTTRLEQLGYKQELNRSISSFSNFGATLSIVSIPAATYPLFGYGLATGGPAAMLISWPIVGLLSVSIGICLGEIISAFPTAGGVYYWSANLAGPRLSPVVSFYTGWFNFLGQMGLTAAASFAASQLFVACFYAGGVLNTTDHPTTDMLYLGIVNVVNFLILFLSALLNTVAVKWLGYLTTVSVFFNIGGMLINMIGAVSMSATHISVADVFSYWNNATGMQDSYCAVISILVACFTFCGYDSAAHLIEETTNADIAGPWSIVSTLVVNVPLGFFLLMGFLTIVPANPDDLNNLIAAPNTTSVIVDLVVNACGEGPGIFFVVIVAISVLFCAISMIATHSRMIFAFSRDGGLPEFFHKLSPVKVPARAIWFAVVLDTIVCLPSLGSSTAFTALTSIGTVGLYVSYSIPIFFRVYHLKYFNRGRWNVGAFGPIIACVAVIWVAFVAVALLIPTSNPNPFVASLFNWAIVELGIVLMLLTVYWLLFARHWFKGPKLDENTVKLFDDESNDVSTEDGLLN</sequence>
<dbReference type="PANTHER" id="PTHR45649:SF26">
    <property type="entry name" value="OS04G0435100 PROTEIN"/>
    <property type="match status" value="1"/>
</dbReference>
<dbReference type="Gene3D" id="1.20.1740.10">
    <property type="entry name" value="Amino acid/polyamine transporter I"/>
    <property type="match status" value="1"/>
</dbReference>
<feature type="transmembrane region" description="Helical" evidence="6">
    <location>
        <begin position="482"/>
        <end position="503"/>
    </location>
</feature>
<comment type="caution">
    <text evidence="7">The sequence shown here is derived from an EMBL/GenBank/DDBJ whole genome shotgun (WGS) entry which is preliminary data.</text>
</comment>
<accession>A0AAD5SVM2</accession>
<evidence type="ECO:0000256" key="3">
    <source>
        <dbReference type="ARBA" id="ARBA00022692"/>
    </source>
</evidence>
<evidence type="ECO:0000313" key="8">
    <source>
        <dbReference type="Proteomes" id="UP001211907"/>
    </source>
</evidence>
<comment type="subcellular location">
    <subcellularLocation>
        <location evidence="1">Membrane</location>
        <topology evidence="1">Multi-pass membrane protein</topology>
    </subcellularLocation>
</comment>
<keyword evidence="3 6" id="KW-0812">Transmembrane</keyword>
<dbReference type="PROSITE" id="PS00218">
    <property type="entry name" value="AMINO_ACID_PERMEASE_1"/>
    <property type="match status" value="1"/>
</dbReference>
<dbReference type="PIRSF" id="PIRSF006060">
    <property type="entry name" value="AA_transporter"/>
    <property type="match status" value="1"/>
</dbReference>
<name>A0AAD5SVM2_9FUNG</name>
<feature type="transmembrane region" description="Helical" evidence="6">
    <location>
        <begin position="280"/>
        <end position="304"/>
    </location>
</feature>
<keyword evidence="2" id="KW-0813">Transport</keyword>
<dbReference type="GO" id="GO:0016020">
    <property type="term" value="C:membrane"/>
    <property type="evidence" value="ECO:0007669"/>
    <property type="project" value="UniProtKB-SubCell"/>
</dbReference>
<feature type="transmembrane region" description="Helical" evidence="6">
    <location>
        <begin position="337"/>
        <end position="358"/>
    </location>
</feature>
<evidence type="ECO:0000256" key="6">
    <source>
        <dbReference type="SAM" id="Phobius"/>
    </source>
</evidence>
<feature type="transmembrane region" description="Helical" evidence="6">
    <location>
        <begin position="388"/>
        <end position="404"/>
    </location>
</feature>
<protein>
    <recommendedName>
        <fullName evidence="9">Amino acid transporter</fullName>
    </recommendedName>
</protein>
<dbReference type="GO" id="GO:0022857">
    <property type="term" value="F:transmembrane transporter activity"/>
    <property type="evidence" value="ECO:0007669"/>
    <property type="project" value="InterPro"/>
</dbReference>
<feature type="transmembrane region" description="Helical" evidence="6">
    <location>
        <begin position="136"/>
        <end position="156"/>
    </location>
</feature>
<feature type="transmembrane region" description="Helical" evidence="6">
    <location>
        <begin position="168"/>
        <end position="192"/>
    </location>
</feature>
<dbReference type="GO" id="GO:0006865">
    <property type="term" value="P:amino acid transport"/>
    <property type="evidence" value="ECO:0007669"/>
    <property type="project" value="InterPro"/>
</dbReference>
<gene>
    <name evidence="7" type="ORF">HK100_002495</name>
</gene>
<feature type="transmembrane region" description="Helical" evidence="6">
    <location>
        <begin position="45"/>
        <end position="66"/>
    </location>
</feature>
<evidence type="ECO:0000256" key="2">
    <source>
        <dbReference type="ARBA" id="ARBA00022448"/>
    </source>
</evidence>
<dbReference type="InterPro" id="IPR004840">
    <property type="entry name" value="Amino_acid_permease_CS"/>
</dbReference>
<dbReference type="AlphaFoldDB" id="A0AAD5SVM2"/>
<feature type="transmembrane region" description="Helical" evidence="6">
    <location>
        <begin position="78"/>
        <end position="99"/>
    </location>
</feature>
<evidence type="ECO:0000256" key="4">
    <source>
        <dbReference type="ARBA" id="ARBA00022989"/>
    </source>
</evidence>
<evidence type="ECO:0000313" key="7">
    <source>
        <dbReference type="EMBL" id="KAJ3111957.1"/>
    </source>
</evidence>
<dbReference type="InterPro" id="IPR002293">
    <property type="entry name" value="AA/rel_permease1"/>
</dbReference>
<feature type="transmembrane region" description="Helical" evidence="6">
    <location>
        <begin position="204"/>
        <end position="227"/>
    </location>
</feature>
<keyword evidence="5 6" id="KW-0472">Membrane</keyword>
<evidence type="ECO:0008006" key="9">
    <source>
        <dbReference type="Google" id="ProtNLM"/>
    </source>
</evidence>
<organism evidence="7 8">
    <name type="scientific">Physocladia obscura</name>
    <dbReference type="NCBI Taxonomy" id="109957"/>
    <lineage>
        <taxon>Eukaryota</taxon>
        <taxon>Fungi</taxon>
        <taxon>Fungi incertae sedis</taxon>
        <taxon>Chytridiomycota</taxon>
        <taxon>Chytridiomycota incertae sedis</taxon>
        <taxon>Chytridiomycetes</taxon>
        <taxon>Chytridiales</taxon>
        <taxon>Chytriomycetaceae</taxon>
        <taxon>Physocladia</taxon>
    </lineage>
</organism>
<feature type="transmembrane region" description="Helical" evidence="6">
    <location>
        <begin position="446"/>
        <end position="470"/>
    </location>
</feature>
<reference evidence="7" key="1">
    <citation type="submission" date="2020-05" db="EMBL/GenBank/DDBJ databases">
        <title>Phylogenomic resolution of chytrid fungi.</title>
        <authorList>
            <person name="Stajich J.E."/>
            <person name="Amses K."/>
            <person name="Simmons R."/>
            <person name="Seto K."/>
            <person name="Myers J."/>
            <person name="Bonds A."/>
            <person name="Quandt C.A."/>
            <person name="Barry K."/>
            <person name="Liu P."/>
            <person name="Grigoriev I."/>
            <person name="Longcore J.E."/>
            <person name="James T.Y."/>
        </authorList>
    </citation>
    <scope>NUCLEOTIDE SEQUENCE</scope>
    <source>
        <strain evidence="7">JEL0513</strain>
    </source>
</reference>
<keyword evidence="4 6" id="KW-1133">Transmembrane helix</keyword>
<evidence type="ECO:0000256" key="5">
    <source>
        <dbReference type="ARBA" id="ARBA00023136"/>
    </source>
</evidence>
<dbReference type="Pfam" id="PF13520">
    <property type="entry name" value="AA_permease_2"/>
    <property type="match status" value="1"/>
</dbReference>